<sequence length="225" mass="25250">MTDNIHQTVEEICSQAIQGGNPTAPGLFDRIVGQLAAAGVEVNQAATAKARAESPNVVAVFRAEDQDELDYIEAIGGEVTLWGYGGEIQAELLTAKQIQHHYDEPPITPEDLAGLRFLERDSVRLYDETDIHRLSTRKSRWEALRNLTLALPDELLKLCEEVNTTPEAVLQGFIADLCHLVERPYITNGSDERLFAEQYFDRCGYRDRAEWEREEAAKAHVEGKL</sequence>
<reference evidence="1 2" key="1">
    <citation type="submission" date="2008-07" db="EMBL/GenBank/DDBJ databases">
        <title>Complete sequence of Geobacter bemidjiensis BEM.</title>
        <authorList>
            <consortium name="US DOE Joint Genome Institute"/>
            <person name="Lucas S."/>
            <person name="Copeland A."/>
            <person name="Lapidus A."/>
            <person name="Glavina del Rio T."/>
            <person name="Dalin E."/>
            <person name="Tice H."/>
            <person name="Bruce D."/>
            <person name="Goodwin L."/>
            <person name="Pitluck S."/>
            <person name="Kiss H."/>
            <person name="Brettin T."/>
            <person name="Detter J.C."/>
            <person name="Han C."/>
            <person name="Kuske C.R."/>
            <person name="Schmutz J."/>
            <person name="Larimer F."/>
            <person name="Land M."/>
            <person name="Hauser L."/>
            <person name="Kyrpides N."/>
            <person name="Lykidis A."/>
            <person name="Lovley D."/>
            <person name="Richardson P."/>
        </authorList>
    </citation>
    <scope>NUCLEOTIDE SEQUENCE [LARGE SCALE GENOMIC DNA]</scope>
    <source>
        <strain evidence="2">ATCC BAA-1014 / DSM 16622 / JCM 12645 / Bem</strain>
    </source>
</reference>
<evidence type="ECO:0000313" key="2">
    <source>
        <dbReference type="Proteomes" id="UP000008825"/>
    </source>
</evidence>
<evidence type="ECO:0000313" key="1">
    <source>
        <dbReference type="EMBL" id="ACH40471.1"/>
    </source>
</evidence>
<dbReference type="OrthoDB" id="9128587at2"/>
<organism evidence="1 2">
    <name type="scientific">Citrifermentans bemidjiense (strain ATCC BAA-1014 / DSM 16622 / JCM 12645 / Bem)</name>
    <name type="common">Geobacter bemidjiensis</name>
    <dbReference type="NCBI Taxonomy" id="404380"/>
    <lineage>
        <taxon>Bacteria</taxon>
        <taxon>Pseudomonadati</taxon>
        <taxon>Thermodesulfobacteriota</taxon>
        <taxon>Desulfuromonadia</taxon>
        <taxon>Geobacterales</taxon>
        <taxon>Geobacteraceae</taxon>
        <taxon>Citrifermentans</taxon>
    </lineage>
</organism>
<reference evidence="1 2" key="2">
    <citation type="journal article" date="2010" name="BMC Genomics">
        <title>The genome of Geobacter bemidjiensis, exemplar for the subsurface clade of Geobacter species that predominate in Fe(III)-reducing subsurface environments.</title>
        <authorList>
            <person name="Aklujkar M."/>
            <person name="Young N.D."/>
            <person name="Holmes D."/>
            <person name="Chavan M."/>
            <person name="Risso C."/>
            <person name="Kiss H.E."/>
            <person name="Han C.S."/>
            <person name="Land M.L."/>
            <person name="Lovley D.R."/>
        </authorList>
    </citation>
    <scope>NUCLEOTIDE SEQUENCE [LARGE SCALE GENOMIC DNA]</scope>
    <source>
        <strain evidence="2">ATCC BAA-1014 / DSM 16622 / JCM 12645 / Bem</strain>
    </source>
</reference>
<protein>
    <submittedName>
        <fullName evidence="1">Uncharacterized protein</fullName>
    </submittedName>
</protein>
<name>B5EC15_CITBB</name>
<dbReference type="KEGG" id="gbm:Gbem_3478"/>
<keyword evidence="2" id="KW-1185">Reference proteome</keyword>
<dbReference type="RefSeq" id="WP_012531904.1">
    <property type="nucleotide sequence ID" value="NC_011146.1"/>
</dbReference>
<dbReference type="AlphaFoldDB" id="B5EC15"/>
<proteinExistence type="predicted"/>
<dbReference type="STRING" id="404380.Gbem_3478"/>
<dbReference type="Proteomes" id="UP000008825">
    <property type="component" value="Chromosome"/>
</dbReference>
<dbReference type="HOGENOM" id="CLU_1228472_0_0_7"/>
<dbReference type="EMBL" id="CP001124">
    <property type="protein sequence ID" value="ACH40471.1"/>
    <property type="molecule type" value="Genomic_DNA"/>
</dbReference>
<gene>
    <name evidence="1" type="ordered locus">Gbem_3478</name>
</gene>
<accession>B5EC15</accession>